<sequence>MSHHMVCYIEFPARDLEATRTFFTEVFGWEFTKEETTPDYITFHNPGTTGGRGKRCGGGFYQSDKVSTVATGAGVCVIHSECLEETLDAVKKAGGKVVRPIFTYPGGRRFHFSDPSGNEWAVCAQ</sequence>
<dbReference type="Proteomes" id="UP000265618">
    <property type="component" value="Unassembled WGS sequence"/>
</dbReference>
<protein>
    <recommendedName>
        <fullName evidence="1">VOC domain-containing protein</fullName>
    </recommendedName>
</protein>
<dbReference type="PROSITE" id="PS51819">
    <property type="entry name" value="VOC"/>
    <property type="match status" value="1"/>
</dbReference>
<evidence type="ECO:0000259" key="1">
    <source>
        <dbReference type="PROSITE" id="PS51819"/>
    </source>
</evidence>
<reference evidence="2 3" key="1">
    <citation type="journal article" date="2018" name="PLoS ONE">
        <title>The draft genome of Kipferlia bialata reveals reductive genome evolution in fornicate parasites.</title>
        <authorList>
            <person name="Tanifuji G."/>
            <person name="Takabayashi S."/>
            <person name="Kume K."/>
            <person name="Takagi M."/>
            <person name="Nakayama T."/>
            <person name="Kamikawa R."/>
            <person name="Inagaki Y."/>
            <person name="Hashimoto T."/>
        </authorList>
    </citation>
    <scope>NUCLEOTIDE SEQUENCE [LARGE SCALE GENOMIC DNA]</scope>
    <source>
        <strain evidence="2">NY0173</strain>
    </source>
</reference>
<dbReference type="InterPro" id="IPR037523">
    <property type="entry name" value="VOC_core"/>
</dbReference>
<comment type="caution">
    <text evidence="2">The sequence shown here is derived from an EMBL/GenBank/DDBJ whole genome shotgun (WGS) entry which is preliminary data.</text>
</comment>
<organism evidence="2 3">
    <name type="scientific">Kipferlia bialata</name>
    <dbReference type="NCBI Taxonomy" id="797122"/>
    <lineage>
        <taxon>Eukaryota</taxon>
        <taxon>Metamonada</taxon>
        <taxon>Carpediemonas-like organisms</taxon>
        <taxon>Kipferlia</taxon>
    </lineage>
</organism>
<dbReference type="EMBL" id="BDIP01000014">
    <property type="protein sequence ID" value="GIQ79490.1"/>
    <property type="molecule type" value="Genomic_DNA"/>
</dbReference>
<dbReference type="Gene3D" id="3.10.180.10">
    <property type="entry name" value="2,3-Dihydroxybiphenyl 1,2-Dioxygenase, domain 1"/>
    <property type="match status" value="1"/>
</dbReference>
<dbReference type="AlphaFoldDB" id="A0A9K3CNK9"/>
<evidence type="ECO:0000313" key="2">
    <source>
        <dbReference type="EMBL" id="GIQ79490.1"/>
    </source>
</evidence>
<dbReference type="InterPro" id="IPR052164">
    <property type="entry name" value="Anthracycline_SecMetBiosynth"/>
</dbReference>
<keyword evidence="3" id="KW-1185">Reference proteome</keyword>
<gene>
    <name evidence="2" type="ORF">KIPB_000138</name>
</gene>
<dbReference type="Pfam" id="PF00903">
    <property type="entry name" value="Glyoxalase"/>
    <property type="match status" value="1"/>
</dbReference>
<accession>A0A9K3CNK9</accession>
<evidence type="ECO:0000313" key="3">
    <source>
        <dbReference type="Proteomes" id="UP000265618"/>
    </source>
</evidence>
<dbReference type="PANTHER" id="PTHR33993:SF1">
    <property type="entry name" value="GLYOXALASE FAMILY PROTEIN"/>
    <property type="match status" value="1"/>
</dbReference>
<dbReference type="SUPFAM" id="SSF54593">
    <property type="entry name" value="Glyoxalase/Bleomycin resistance protein/Dihydroxybiphenyl dioxygenase"/>
    <property type="match status" value="1"/>
</dbReference>
<dbReference type="InterPro" id="IPR004360">
    <property type="entry name" value="Glyas_Fos-R_dOase_dom"/>
</dbReference>
<dbReference type="CDD" id="cd07247">
    <property type="entry name" value="SgaA_N_like"/>
    <property type="match status" value="1"/>
</dbReference>
<dbReference type="OrthoDB" id="447346at2759"/>
<name>A0A9K3CNK9_9EUKA</name>
<dbReference type="PANTHER" id="PTHR33993">
    <property type="entry name" value="GLYOXALASE-RELATED"/>
    <property type="match status" value="1"/>
</dbReference>
<dbReference type="InterPro" id="IPR029068">
    <property type="entry name" value="Glyas_Bleomycin-R_OHBP_Dase"/>
</dbReference>
<feature type="domain" description="VOC" evidence="1">
    <location>
        <begin position="5"/>
        <end position="125"/>
    </location>
</feature>
<proteinExistence type="predicted"/>